<dbReference type="EMBL" id="CP036272">
    <property type="protein sequence ID" value="QDT62569.1"/>
    <property type="molecule type" value="Genomic_DNA"/>
</dbReference>
<dbReference type="PANTHER" id="PTHR12110:SF21">
    <property type="entry name" value="XYLOSE ISOMERASE-LIKE TIM BARREL DOMAIN-CONTAINING PROTEIN"/>
    <property type="match status" value="1"/>
</dbReference>
<keyword evidence="2" id="KW-0413">Isomerase</keyword>
<evidence type="ECO:0000259" key="1">
    <source>
        <dbReference type="Pfam" id="PF01261"/>
    </source>
</evidence>
<dbReference type="Proteomes" id="UP000315003">
    <property type="component" value="Chromosome"/>
</dbReference>
<proteinExistence type="predicted"/>
<dbReference type="Pfam" id="PF01261">
    <property type="entry name" value="AP_endonuc_2"/>
    <property type="match status" value="1"/>
</dbReference>
<evidence type="ECO:0000313" key="2">
    <source>
        <dbReference type="EMBL" id="QDT62569.1"/>
    </source>
</evidence>
<dbReference type="PANTHER" id="PTHR12110">
    <property type="entry name" value="HYDROXYPYRUVATE ISOMERASE"/>
    <property type="match status" value="1"/>
</dbReference>
<evidence type="ECO:0000313" key="3">
    <source>
        <dbReference type="Proteomes" id="UP000315003"/>
    </source>
</evidence>
<dbReference type="InterPro" id="IPR013022">
    <property type="entry name" value="Xyl_isomerase-like_TIM-brl"/>
</dbReference>
<dbReference type="SUPFAM" id="SSF51658">
    <property type="entry name" value="Xylose isomerase-like"/>
    <property type="match status" value="1"/>
</dbReference>
<dbReference type="InterPro" id="IPR036237">
    <property type="entry name" value="Xyl_isomerase-like_sf"/>
</dbReference>
<dbReference type="AlphaFoldDB" id="A0A517T2H4"/>
<organism evidence="2 3">
    <name type="scientific">Stieleria bergensis</name>
    <dbReference type="NCBI Taxonomy" id="2528025"/>
    <lineage>
        <taxon>Bacteria</taxon>
        <taxon>Pseudomonadati</taxon>
        <taxon>Planctomycetota</taxon>
        <taxon>Planctomycetia</taxon>
        <taxon>Pirellulales</taxon>
        <taxon>Pirellulaceae</taxon>
        <taxon>Stieleria</taxon>
    </lineage>
</organism>
<dbReference type="Gene3D" id="3.20.20.150">
    <property type="entry name" value="Divalent-metal-dependent TIM barrel enzymes"/>
    <property type="match status" value="1"/>
</dbReference>
<keyword evidence="3" id="KW-1185">Reference proteome</keyword>
<dbReference type="InterPro" id="IPR006311">
    <property type="entry name" value="TAT_signal"/>
</dbReference>
<protein>
    <submittedName>
        <fullName evidence="2">Xylose isomerase-like TIM barrel</fullName>
    </submittedName>
</protein>
<feature type="domain" description="Xylose isomerase-like TIM barrel" evidence="1">
    <location>
        <begin position="67"/>
        <end position="283"/>
    </location>
</feature>
<dbReference type="GO" id="GO:0016853">
    <property type="term" value="F:isomerase activity"/>
    <property type="evidence" value="ECO:0007669"/>
    <property type="project" value="UniProtKB-KW"/>
</dbReference>
<gene>
    <name evidence="2" type="ORF">SV7mr_51190</name>
</gene>
<accession>A0A517T2H4</accession>
<dbReference type="PROSITE" id="PS51318">
    <property type="entry name" value="TAT"/>
    <property type="match status" value="1"/>
</dbReference>
<sequence>MDKHNEDDQMPRHQIQRRHFCAATTATLAGSLLMQSAFAQHAKALKFKYMLGSCMYGEGSLEEILPEVRKAGATAIDIWPRVHGNQREQVDAMGEERFRGLLHQHQVTLGCITQYKLGPFGLQDEMRLAQRFACHTIVTGGKGPKGLKGAELKSAVGKFVEQMKPHLEIAEATGVTIAIENHGNNLIESPDSLKWLAELRPSKHLAIAFAPYHLPQDADSLGQLIKTLGDSIAVFYAWQHGMGCMNKLPKEQELLQMPGRGDLDFTPLIKALTEIDYQGWTEIFMHPVPRGVPILETTDQVTAEINRARDYLEALR</sequence>
<dbReference type="InterPro" id="IPR050312">
    <property type="entry name" value="IolE/XylAMocC-like"/>
</dbReference>
<reference evidence="2 3" key="1">
    <citation type="submission" date="2019-02" db="EMBL/GenBank/DDBJ databases">
        <title>Deep-cultivation of Planctomycetes and their phenomic and genomic characterization uncovers novel biology.</title>
        <authorList>
            <person name="Wiegand S."/>
            <person name="Jogler M."/>
            <person name="Boedeker C."/>
            <person name="Pinto D."/>
            <person name="Vollmers J."/>
            <person name="Rivas-Marin E."/>
            <person name="Kohn T."/>
            <person name="Peeters S.H."/>
            <person name="Heuer A."/>
            <person name="Rast P."/>
            <person name="Oberbeckmann S."/>
            <person name="Bunk B."/>
            <person name="Jeske O."/>
            <person name="Meyerdierks A."/>
            <person name="Storesund J.E."/>
            <person name="Kallscheuer N."/>
            <person name="Luecker S."/>
            <person name="Lage O.M."/>
            <person name="Pohl T."/>
            <person name="Merkel B.J."/>
            <person name="Hornburger P."/>
            <person name="Mueller R.-W."/>
            <person name="Bruemmer F."/>
            <person name="Labrenz M."/>
            <person name="Spormann A.M."/>
            <person name="Op den Camp H."/>
            <person name="Overmann J."/>
            <person name="Amann R."/>
            <person name="Jetten M.S.M."/>
            <person name="Mascher T."/>
            <person name="Medema M.H."/>
            <person name="Devos D.P."/>
            <person name="Kaster A.-K."/>
            <person name="Ovreas L."/>
            <person name="Rohde M."/>
            <person name="Galperin M.Y."/>
            <person name="Jogler C."/>
        </authorList>
    </citation>
    <scope>NUCLEOTIDE SEQUENCE [LARGE SCALE GENOMIC DNA]</scope>
    <source>
        <strain evidence="2 3">SV_7m_r</strain>
    </source>
</reference>
<name>A0A517T2H4_9BACT</name>